<dbReference type="PROSITE" id="PS51257">
    <property type="entry name" value="PROKAR_LIPOPROTEIN"/>
    <property type="match status" value="1"/>
</dbReference>
<dbReference type="RefSeq" id="WP_091167233.1">
    <property type="nucleotide sequence ID" value="NZ_FNCG01000005.1"/>
</dbReference>
<dbReference type="Pfam" id="PF08522">
    <property type="entry name" value="BT_3987-like_N"/>
    <property type="match status" value="1"/>
</dbReference>
<evidence type="ECO:0000313" key="3">
    <source>
        <dbReference type="Proteomes" id="UP000199705"/>
    </source>
</evidence>
<evidence type="ECO:0000313" key="2">
    <source>
        <dbReference type="EMBL" id="SDG85628.1"/>
    </source>
</evidence>
<gene>
    <name evidence="2" type="ORF">SAMN05192573_105118</name>
</gene>
<evidence type="ECO:0000259" key="1">
    <source>
        <dbReference type="Pfam" id="PF08522"/>
    </source>
</evidence>
<proteinExistence type="predicted"/>
<organism evidence="2 3">
    <name type="scientific">Mucilaginibacter gossypii</name>
    <dbReference type="NCBI Taxonomy" id="551996"/>
    <lineage>
        <taxon>Bacteria</taxon>
        <taxon>Pseudomonadati</taxon>
        <taxon>Bacteroidota</taxon>
        <taxon>Sphingobacteriia</taxon>
        <taxon>Sphingobacteriales</taxon>
        <taxon>Sphingobacteriaceae</taxon>
        <taxon>Mucilaginibacter</taxon>
    </lineage>
</organism>
<dbReference type="Gene3D" id="2.60.40.1740">
    <property type="entry name" value="hypothetical protein (bacova_03559)"/>
    <property type="match status" value="1"/>
</dbReference>
<sequence length="301" mass="32295">MKNFIYSKLTGLILLAGVTLLSSCLKDDRYVDFGASKPIAELPISGLTNFSKDAFTEAGDTIVRQFAVNIASPSIPTTDTKVTLAVDNSVIAAYAKIDNSVSYVAMPANAFVFTDVSVTIAKGTRTKIVSVTIYKNKLDPSLSYMLPIVIKDASGTTISGNFGIHYYHVIGNHFAGVYKWDYLRYNNSSGTGTPTTDSKGQSATLSPVTPTQFEVASGYLGLRYEVTFTQNAGTYSNFAVAINADDAAALADGTLAGAKISISSPAEIVSVDPIAQKFIFKFKVHNNDNGSDRSLQDTYYK</sequence>
<dbReference type="AlphaFoldDB" id="A0A1G7XN03"/>
<reference evidence="3" key="1">
    <citation type="submission" date="2016-10" db="EMBL/GenBank/DDBJ databases">
        <authorList>
            <person name="Varghese N."/>
            <person name="Submissions S."/>
        </authorList>
    </citation>
    <scope>NUCLEOTIDE SEQUENCE [LARGE SCALE GENOMIC DNA]</scope>
    <source>
        <strain evidence="3">Gh-67</strain>
    </source>
</reference>
<dbReference type="Proteomes" id="UP000199705">
    <property type="component" value="Unassembled WGS sequence"/>
</dbReference>
<name>A0A1G7XN03_9SPHI</name>
<dbReference type="STRING" id="551996.SAMN05192573_105118"/>
<dbReference type="InterPro" id="IPR013728">
    <property type="entry name" value="BT_3987-like_N"/>
</dbReference>
<accession>A0A1G7XN03</accession>
<keyword evidence="3" id="KW-1185">Reference proteome</keyword>
<dbReference type="EMBL" id="FNCG01000005">
    <property type="protein sequence ID" value="SDG85628.1"/>
    <property type="molecule type" value="Genomic_DNA"/>
</dbReference>
<feature type="domain" description="BT-3987-like N-terminal" evidence="1">
    <location>
        <begin position="64"/>
        <end position="155"/>
    </location>
</feature>
<protein>
    <recommendedName>
        <fullName evidence="1">BT-3987-like N-terminal domain-containing protein</fullName>
    </recommendedName>
</protein>